<dbReference type="Pfam" id="PF13639">
    <property type="entry name" value="zf-RING_2"/>
    <property type="match status" value="1"/>
</dbReference>
<keyword evidence="6" id="KW-1133">Transmembrane helix</keyword>
<dbReference type="GO" id="GO:0042415">
    <property type="term" value="P:norepinephrine metabolic process"/>
    <property type="evidence" value="ECO:0007669"/>
    <property type="project" value="TreeGrafter"/>
</dbReference>
<evidence type="ECO:0000256" key="2">
    <source>
        <dbReference type="ARBA" id="ARBA00022771"/>
    </source>
</evidence>
<feature type="domain" description="RING-type" evidence="7">
    <location>
        <begin position="160"/>
        <end position="202"/>
    </location>
</feature>
<dbReference type="InterPro" id="IPR013083">
    <property type="entry name" value="Znf_RING/FYVE/PHD"/>
</dbReference>
<feature type="transmembrane region" description="Helical" evidence="6">
    <location>
        <begin position="269"/>
        <end position="291"/>
    </location>
</feature>
<dbReference type="GO" id="GO:0008270">
    <property type="term" value="F:zinc ion binding"/>
    <property type="evidence" value="ECO:0007669"/>
    <property type="project" value="UniProtKB-KW"/>
</dbReference>
<dbReference type="GO" id="GO:0005789">
    <property type="term" value="C:endoplasmic reticulum membrane"/>
    <property type="evidence" value="ECO:0007669"/>
    <property type="project" value="TreeGrafter"/>
</dbReference>
<evidence type="ECO:0000256" key="5">
    <source>
        <dbReference type="SAM" id="MobiDB-lite"/>
    </source>
</evidence>
<dbReference type="PANTHER" id="PTHR46717:SF1">
    <property type="entry name" value="E3 UBIQUITIN-PROTEIN LIGASE RNF180"/>
    <property type="match status" value="1"/>
</dbReference>
<evidence type="ECO:0000256" key="3">
    <source>
        <dbReference type="ARBA" id="ARBA00022833"/>
    </source>
</evidence>
<reference evidence="8" key="2">
    <citation type="submission" date="2025-09" db="UniProtKB">
        <authorList>
            <consortium name="Ensembl"/>
        </authorList>
    </citation>
    <scope>IDENTIFICATION</scope>
</reference>
<keyword evidence="1" id="KW-0479">Metal-binding</keyword>
<dbReference type="AlphaFoldDB" id="A0A3Q3J3R2"/>
<evidence type="ECO:0000259" key="7">
    <source>
        <dbReference type="PROSITE" id="PS50089"/>
    </source>
</evidence>
<feature type="transmembrane region" description="Helical" evidence="6">
    <location>
        <begin position="326"/>
        <end position="352"/>
    </location>
</feature>
<keyword evidence="3" id="KW-0862">Zinc</keyword>
<accession>A0A3Q3J3R2</accession>
<dbReference type="PROSITE" id="PS00518">
    <property type="entry name" value="ZF_RING_1"/>
    <property type="match status" value="1"/>
</dbReference>
<dbReference type="SMART" id="SM00184">
    <property type="entry name" value="RING"/>
    <property type="match status" value="1"/>
</dbReference>
<feature type="compositionally biased region" description="Polar residues" evidence="5">
    <location>
        <begin position="16"/>
        <end position="28"/>
    </location>
</feature>
<dbReference type="InterPro" id="IPR033263">
    <property type="entry name" value="RNF180"/>
</dbReference>
<feature type="compositionally biased region" description="Basic and acidic residues" evidence="5">
    <location>
        <begin position="1"/>
        <end position="15"/>
    </location>
</feature>
<dbReference type="GO" id="GO:0042428">
    <property type="term" value="P:serotonin metabolic process"/>
    <property type="evidence" value="ECO:0007669"/>
    <property type="project" value="TreeGrafter"/>
</dbReference>
<sequence length="356" mass="40997">MDKSVVDLSRTRGDEPTQSPVSFPTSQHFETEADASPTAAPCLRVSESGRTALDQQLLQTVEDAQFSAESTAADEERFDSAPFLRRRHVSDSAAEQEEEVVPQASQASNRLSKREKNHLKSLRRKQRRRERWLHSQLEQVGSVSSSQLDSEEEDREGITCAVCLDVYFSPLSCQPCGHIFCEPCLRTLAKNRPTHTPCPLCRALISHTSSHKELDQTAKTLFPKVYYTRKQNFQNAPCAKWPLPSFHKHFHAFWGYQRRAATPRRRWHFGYGGWFFGIALVITCFHSFNLILNVSSFSWLLEFLSFNWLLEFLSFHWLLEFYSLDLILDFLSLCSFLLFTTTGLCLYIPLFYNFAS</sequence>
<reference evidence="8" key="1">
    <citation type="submission" date="2025-08" db="UniProtKB">
        <authorList>
            <consortium name="Ensembl"/>
        </authorList>
    </citation>
    <scope>IDENTIFICATION</scope>
</reference>
<dbReference type="GO" id="GO:0031624">
    <property type="term" value="F:ubiquitin conjugating enzyme binding"/>
    <property type="evidence" value="ECO:0007669"/>
    <property type="project" value="TreeGrafter"/>
</dbReference>
<dbReference type="InterPro" id="IPR045790">
    <property type="entry name" value="RNF180_C"/>
</dbReference>
<dbReference type="Proteomes" id="UP000261600">
    <property type="component" value="Unplaced"/>
</dbReference>
<dbReference type="Ensembl" id="ENSMALT00000013204.1">
    <property type="protein sequence ID" value="ENSMALP00000012924.1"/>
    <property type="gene ID" value="ENSMALG00000009145.1"/>
</dbReference>
<evidence type="ECO:0000256" key="1">
    <source>
        <dbReference type="ARBA" id="ARBA00022723"/>
    </source>
</evidence>
<organism evidence="8 9">
    <name type="scientific">Monopterus albus</name>
    <name type="common">Swamp eel</name>
    <dbReference type="NCBI Taxonomy" id="43700"/>
    <lineage>
        <taxon>Eukaryota</taxon>
        <taxon>Metazoa</taxon>
        <taxon>Chordata</taxon>
        <taxon>Craniata</taxon>
        <taxon>Vertebrata</taxon>
        <taxon>Euteleostomi</taxon>
        <taxon>Actinopterygii</taxon>
        <taxon>Neopterygii</taxon>
        <taxon>Teleostei</taxon>
        <taxon>Neoteleostei</taxon>
        <taxon>Acanthomorphata</taxon>
        <taxon>Anabantaria</taxon>
        <taxon>Synbranchiformes</taxon>
        <taxon>Synbranchidae</taxon>
        <taxon>Monopterus</taxon>
    </lineage>
</organism>
<feature type="compositionally biased region" description="Basic residues" evidence="5">
    <location>
        <begin position="111"/>
        <end position="128"/>
    </location>
</feature>
<name>A0A3Q3J3R2_MONAL</name>
<dbReference type="GO" id="GO:0000209">
    <property type="term" value="P:protein polyubiquitination"/>
    <property type="evidence" value="ECO:0007669"/>
    <property type="project" value="InterPro"/>
</dbReference>
<keyword evidence="6" id="KW-0812">Transmembrane</keyword>
<evidence type="ECO:0000313" key="8">
    <source>
        <dbReference type="Ensembl" id="ENSMALP00000012924.1"/>
    </source>
</evidence>
<feature type="region of interest" description="Disordered" evidence="5">
    <location>
        <begin position="66"/>
        <end position="128"/>
    </location>
</feature>
<dbReference type="Gene3D" id="3.30.40.10">
    <property type="entry name" value="Zinc/RING finger domain, C3HC4 (zinc finger)"/>
    <property type="match status" value="1"/>
</dbReference>
<keyword evidence="9" id="KW-1185">Reference proteome</keyword>
<feature type="transmembrane region" description="Helical" evidence="6">
    <location>
        <begin position="297"/>
        <end position="319"/>
    </location>
</feature>
<protein>
    <recommendedName>
        <fullName evidence="7">RING-type domain-containing protein</fullName>
    </recommendedName>
</protein>
<keyword evidence="6" id="KW-0472">Membrane</keyword>
<dbReference type="InterPro" id="IPR017907">
    <property type="entry name" value="Znf_RING_CS"/>
</dbReference>
<feature type="region of interest" description="Disordered" evidence="5">
    <location>
        <begin position="1"/>
        <end position="39"/>
    </location>
</feature>
<dbReference type="PROSITE" id="PS50089">
    <property type="entry name" value="ZF_RING_2"/>
    <property type="match status" value="1"/>
</dbReference>
<dbReference type="CDD" id="cd16554">
    <property type="entry name" value="RING-HC_RNF180"/>
    <property type="match status" value="1"/>
</dbReference>
<dbReference type="SUPFAM" id="SSF57850">
    <property type="entry name" value="RING/U-box"/>
    <property type="match status" value="1"/>
</dbReference>
<evidence type="ECO:0000256" key="4">
    <source>
        <dbReference type="PROSITE-ProRule" id="PRU00175"/>
    </source>
</evidence>
<proteinExistence type="predicted"/>
<dbReference type="GO" id="GO:0032436">
    <property type="term" value="P:positive regulation of proteasomal ubiquitin-dependent protein catabolic process"/>
    <property type="evidence" value="ECO:0007669"/>
    <property type="project" value="TreeGrafter"/>
</dbReference>
<keyword evidence="2 4" id="KW-0863">Zinc-finger</keyword>
<dbReference type="PANTHER" id="PTHR46717">
    <property type="entry name" value="E3 UBIQUITIN-PROTEIN LIGASE RNF180"/>
    <property type="match status" value="1"/>
</dbReference>
<evidence type="ECO:0000313" key="9">
    <source>
        <dbReference type="Proteomes" id="UP000261600"/>
    </source>
</evidence>
<dbReference type="GO" id="GO:0061630">
    <property type="term" value="F:ubiquitin protein ligase activity"/>
    <property type="evidence" value="ECO:0007669"/>
    <property type="project" value="InterPro"/>
</dbReference>
<dbReference type="InterPro" id="IPR001841">
    <property type="entry name" value="Znf_RING"/>
</dbReference>
<dbReference type="Pfam" id="PF19332">
    <property type="entry name" value="RNF180_C"/>
    <property type="match status" value="1"/>
</dbReference>
<evidence type="ECO:0000256" key="6">
    <source>
        <dbReference type="SAM" id="Phobius"/>
    </source>
</evidence>